<dbReference type="SMART" id="SM00409">
    <property type="entry name" value="IG"/>
    <property type="match status" value="1"/>
</dbReference>
<dbReference type="OrthoDB" id="9835793at2759"/>
<dbReference type="InterPro" id="IPR013783">
    <property type="entry name" value="Ig-like_fold"/>
</dbReference>
<keyword evidence="5" id="KW-1133">Transmembrane helix</keyword>
<dbReference type="Proteomes" id="UP000515203">
    <property type="component" value="Unplaced"/>
</dbReference>
<evidence type="ECO:0000313" key="8">
    <source>
        <dbReference type="RefSeq" id="XP_023555640.1"/>
    </source>
</evidence>
<evidence type="ECO:0000256" key="4">
    <source>
        <dbReference type="ARBA" id="ARBA00023180"/>
    </source>
</evidence>
<dbReference type="CTD" id="962"/>
<evidence type="ECO:0000259" key="6">
    <source>
        <dbReference type="PROSITE" id="PS50835"/>
    </source>
</evidence>
<dbReference type="InterPro" id="IPR007110">
    <property type="entry name" value="Ig-like_dom"/>
</dbReference>
<keyword evidence="5" id="KW-0812">Transmembrane</keyword>
<dbReference type="PANTHER" id="PTHR12080">
    <property type="entry name" value="SIGNALING LYMPHOCYTIC ACTIVATION MOLECULE"/>
    <property type="match status" value="1"/>
</dbReference>
<dbReference type="PANTHER" id="PTHR12080:SF134">
    <property type="entry name" value="CD48 ANTIGEN"/>
    <property type="match status" value="1"/>
</dbReference>
<sequence>MDVTKTGPGERGKYCASWLEKWAVKELTDICHSEKIAGVSGSNVTLQSSRKLLDKYSHGTWFYTTNQKIVEWDSSGINYFNTRFKHRVRLDPQSHALHIYNVEKQDSSTYLLRLSNEGGSEAQTSITLEVLDPVPNFTIKIEMKKEVGDNCYMNLSCDIPDPSVDYIWYKDSGPFPKELHRSVLEVNLTSSHRQSKFYTCQISNAISSKNDTVYFHPPCNLERSSGVIPIVHWLVALIPIIPVLLLT</sequence>
<keyword evidence="4" id="KW-0325">Glycoprotein</keyword>
<dbReference type="PROSITE" id="PS50835">
    <property type="entry name" value="IG_LIKE"/>
    <property type="match status" value="1"/>
</dbReference>
<evidence type="ECO:0000256" key="1">
    <source>
        <dbReference type="ARBA" id="ARBA00004370"/>
    </source>
</evidence>
<keyword evidence="3 5" id="KW-0472">Membrane</keyword>
<dbReference type="InterPro" id="IPR024303">
    <property type="entry name" value="NK_rcpt_2B4_Ig_dom"/>
</dbReference>
<feature type="transmembrane region" description="Helical" evidence="5">
    <location>
        <begin position="226"/>
        <end position="246"/>
    </location>
</feature>
<keyword evidence="2" id="KW-0732">Signal</keyword>
<dbReference type="AlphaFoldDB" id="A0A6P6D6Z2"/>
<keyword evidence="7" id="KW-1185">Reference proteome</keyword>
<dbReference type="FunCoup" id="A0A6P6D6Z2">
    <property type="interactions" value="277"/>
</dbReference>
<comment type="subcellular location">
    <subcellularLocation>
        <location evidence="1">Membrane</location>
    </subcellularLocation>
</comment>
<dbReference type="Gene3D" id="2.60.40.10">
    <property type="entry name" value="Immunoglobulins"/>
    <property type="match status" value="2"/>
</dbReference>
<dbReference type="InterPro" id="IPR036179">
    <property type="entry name" value="Ig-like_dom_sf"/>
</dbReference>
<evidence type="ECO:0000313" key="7">
    <source>
        <dbReference type="Proteomes" id="UP000515203"/>
    </source>
</evidence>
<evidence type="ECO:0000256" key="5">
    <source>
        <dbReference type="SAM" id="Phobius"/>
    </source>
</evidence>
<dbReference type="InterPro" id="IPR003599">
    <property type="entry name" value="Ig_sub"/>
</dbReference>
<evidence type="ECO:0000256" key="3">
    <source>
        <dbReference type="ARBA" id="ARBA00023136"/>
    </source>
</evidence>
<name>A0A6P6D6Z2_OCTDE</name>
<dbReference type="InParanoid" id="A0A6P6D6Z2"/>
<feature type="domain" description="Ig-like" evidence="6">
    <location>
        <begin position="135"/>
        <end position="214"/>
    </location>
</feature>
<gene>
    <name evidence="8" type="primary">Cd48</name>
</gene>
<dbReference type="GO" id="GO:0016020">
    <property type="term" value="C:membrane"/>
    <property type="evidence" value="ECO:0007669"/>
    <property type="project" value="UniProtKB-SubCell"/>
</dbReference>
<dbReference type="RefSeq" id="XP_023555640.1">
    <property type="nucleotide sequence ID" value="XM_023699872.1"/>
</dbReference>
<reference evidence="8" key="1">
    <citation type="submission" date="2025-08" db="UniProtKB">
        <authorList>
            <consortium name="RefSeq"/>
        </authorList>
    </citation>
    <scope>IDENTIFICATION</scope>
</reference>
<accession>A0A6P6D6Z2</accession>
<dbReference type="Pfam" id="PF11465">
    <property type="entry name" value="Receptor_2B4"/>
    <property type="match status" value="1"/>
</dbReference>
<organism evidence="7 8">
    <name type="scientific">Octodon degus</name>
    <name type="common">Degu</name>
    <name type="synonym">Sciurus degus</name>
    <dbReference type="NCBI Taxonomy" id="10160"/>
    <lineage>
        <taxon>Eukaryota</taxon>
        <taxon>Metazoa</taxon>
        <taxon>Chordata</taxon>
        <taxon>Craniata</taxon>
        <taxon>Vertebrata</taxon>
        <taxon>Euteleostomi</taxon>
        <taxon>Mammalia</taxon>
        <taxon>Eutheria</taxon>
        <taxon>Euarchontoglires</taxon>
        <taxon>Glires</taxon>
        <taxon>Rodentia</taxon>
        <taxon>Hystricomorpha</taxon>
        <taxon>Octodontidae</taxon>
        <taxon>Octodon</taxon>
    </lineage>
</organism>
<dbReference type="SUPFAM" id="SSF48726">
    <property type="entry name" value="Immunoglobulin"/>
    <property type="match status" value="2"/>
</dbReference>
<evidence type="ECO:0000256" key="2">
    <source>
        <dbReference type="ARBA" id="ARBA00022729"/>
    </source>
</evidence>
<protein>
    <submittedName>
        <fullName evidence="8">CD48 antigen</fullName>
    </submittedName>
</protein>
<dbReference type="GeneID" id="101559867"/>
<proteinExistence type="predicted"/>
<dbReference type="InterPro" id="IPR015631">
    <property type="entry name" value="CD2/SLAM_rcpt"/>
</dbReference>